<dbReference type="GO" id="GO:0016020">
    <property type="term" value="C:membrane"/>
    <property type="evidence" value="ECO:0007669"/>
    <property type="project" value="UniProtKB-SubCell"/>
</dbReference>
<evidence type="ECO:0000256" key="6">
    <source>
        <dbReference type="SAM" id="Phobius"/>
    </source>
</evidence>
<comment type="subcellular location">
    <subcellularLocation>
        <location evidence="1">Membrane</location>
        <topology evidence="1">Multi-pass membrane protein</topology>
    </subcellularLocation>
</comment>
<feature type="transmembrane region" description="Helical" evidence="6">
    <location>
        <begin position="343"/>
        <end position="362"/>
    </location>
</feature>
<dbReference type="InterPro" id="IPR008775">
    <property type="entry name" value="Phytyl_CoA_dOase-like"/>
</dbReference>
<evidence type="ECO:0000313" key="8">
    <source>
        <dbReference type="EMBL" id="KAF4461929.1"/>
    </source>
</evidence>
<evidence type="ECO:0000256" key="2">
    <source>
        <dbReference type="ARBA" id="ARBA00022692"/>
    </source>
</evidence>
<organism evidence="8 9">
    <name type="scientific">Fusarium albosuccineum</name>
    <dbReference type="NCBI Taxonomy" id="1237068"/>
    <lineage>
        <taxon>Eukaryota</taxon>
        <taxon>Fungi</taxon>
        <taxon>Dikarya</taxon>
        <taxon>Ascomycota</taxon>
        <taxon>Pezizomycotina</taxon>
        <taxon>Sordariomycetes</taxon>
        <taxon>Hypocreomycetidae</taxon>
        <taxon>Hypocreales</taxon>
        <taxon>Nectriaceae</taxon>
        <taxon>Fusarium</taxon>
        <taxon>Fusarium decemcellulare species complex</taxon>
    </lineage>
</organism>
<dbReference type="Proteomes" id="UP000554235">
    <property type="component" value="Unassembled WGS sequence"/>
</dbReference>
<comment type="caution">
    <text evidence="8">The sequence shown here is derived from an EMBL/GenBank/DDBJ whole genome shotgun (WGS) entry which is preliminary data.</text>
</comment>
<dbReference type="Pfam" id="PF05721">
    <property type="entry name" value="PhyH"/>
    <property type="match status" value="1"/>
</dbReference>
<feature type="transmembrane region" description="Helical" evidence="6">
    <location>
        <begin position="201"/>
        <end position="222"/>
    </location>
</feature>
<dbReference type="AlphaFoldDB" id="A0A8H4L640"/>
<reference evidence="8 9" key="1">
    <citation type="submission" date="2020-01" db="EMBL/GenBank/DDBJ databases">
        <title>Identification and distribution of gene clusters putatively required for synthesis of sphingolipid metabolism inhibitors in phylogenetically diverse species of the filamentous fungus Fusarium.</title>
        <authorList>
            <person name="Kim H.-S."/>
            <person name="Busman M."/>
            <person name="Brown D.W."/>
            <person name="Divon H."/>
            <person name="Uhlig S."/>
            <person name="Proctor R.H."/>
        </authorList>
    </citation>
    <scope>NUCLEOTIDE SEQUENCE [LARGE SCALE GENOMIC DNA]</scope>
    <source>
        <strain evidence="8 9">NRRL 20459</strain>
    </source>
</reference>
<evidence type="ECO:0000256" key="1">
    <source>
        <dbReference type="ARBA" id="ARBA00004141"/>
    </source>
</evidence>
<feature type="domain" description="Major facilitator superfamily (MFS) profile" evidence="7">
    <location>
        <begin position="48"/>
        <end position="548"/>
    </location>
</feature>
<evidence type="ECO:0000313" key="9">
    <source>
        <dbReference type="Proteomes" id="UP000554235"/>
    </source>
</evidence>
<dbReference type="InterPro" id="IPR020846">
    <property type="entry name" value="MFS_dom"/>
</dbReference>
<feature type="transmembrane region" description="Helical" evidence="6">
    <location>
        <begin position="234"/>
        <end position="253"/>
    </location>
</feature>
<evidence type="ECO:0000256" key="3">
    <source>
        <dbReference type="ARBA" id="ARBA00022989"/>
    </source>
</evidence>
<dbReference type="GO" id="GO:0022857">
    <property type="term" value="F:transmembrane transporter activity"/>
    <property type="evidence" value="ECO:0007669"/>
    <property type="project" value="InterPro"/>
</dbReference>
<dbReference type="InterPro" id="IPR036259">
    <property type="entry name" value="MFS_trans_sf"/>
</dbReference>
<dbReference type="Pfam" id="PF07690">
    <property type="entry name" value="MFS_1"/>
    <property type="match status" value="1"/>
</dbReference>
<keyword evidence="5" id="KW-0325">Glycoprotein</keyword>
<dbReference type="InterPro" id="IPR011701">
    <property type="entry name" value="MFS"/>
</dbReference>
<evidence type="ECO:0000256" key="4">
    <source>
        <dbReference type="ARBA" id="ARBA00023136"/>
    </source>
</evidence>
<feature type="transmembrane region" description="Helical" evidence="6">
    <location>
        <begin position="265"/>
        <end position="283"/>
    </location>
</feature>
<keyword evidence="3 6" id="KW-1133">Transmembrane helix</keyword>
<dbReference type="SUPFAM" id="SSF51197">
    <property type="entry name" value="Clavaminate synthase-like"/>
    <property type="match status" value="1"/>
</dbReference>
<proteinExistence type="predicted"/>
<accession>A0A8H4L640</accession>
<feature type="transmembrane region" description="Helical" evidence="6">
    <location>
        <begin position="113"/>
        <end position="130"/>
    </location>
</feature>
<feature type="transmembrane region" description="Helical" evidence="6">
    <location>
        <begin position="45"/>
        <end position="65"/>
    </location>
</feature>
<gene>
    <name evidence="8" type="ORF">FALBO_11265</name>
</gene>
<feature type="transmembrane region" description="Helical" evidence="6">
    <location>
        <begin position="303"/>
        <end position="323"/>
    </location>
</feature>
<evidence type="ECO:0000256" key="5">
    <source>
        <dbReference type="ARBA" id="ARBA00023180"/>
    </source>
</evidence>
<dbReference type="PANTHER" id="PTHR42718">
    <property type="entry name" value="MAJOR FACILITATOR SUPERFAMILY MULTIDRUG TRANSPORTER MFSC"/>
    <property type="match status" value="1"/>
</dbReference>
<keyword evidence="2 6" id="KW-0812">Transmembrane</keyword>
<keyword evidence="9" id="KW-1185">Reference proteome</keyword>
<dbReference type="PANTHER" id="PTHR42718:SF41">
    <property type="entry name" value="MFS TRANSPORTER OF UNKOWN SPECIFICITY (AFU_ORTHOLOGUE AFUA_5G09940)-RELATED"/>
    <property type="match status" value="1"/>
</dbReference>
<name>A0A8H4L640_9HYPO</name>
<dbReference type="OrthoDB" id="440755at2759"/>
<sequence length="548" mass="59919">MSTAVVEAPLSVIGRVVTAETPEQLPGLILAEEEVKLSRAKRLTITFLILVSNLTQFISMFSTVAGGFELSAILGRPVGPGQANWMAAAYSLTQSAFVLISGRLGAIYGHQKLLLLGGTIIVIFSVVNAFCNTYNSFVAVRALTGVGGGILMPNAVATLTIMVPPGKARNFTLATFAASPPVGALIGALMIGAFLKYSEWKWHFISIACIGTASLSGLFLVFPHEEPVDKGGKIDYLGIILGLGGLFLFNLAWNQAPSVGWETSYVIVMLVLSLILIVCFFIWEAKWAQEPIMPPTIFKGRSFKALTTVVLFIYMSVGITLWYMVAWQQLLRGWTVLHVAVGWIPYGIGASVAVTLAAWLIPRLEAQHILAIGCLMSLVATVLLAAWGLRRQDQCHHISHPARRETDLGILYAATDLTKDNGAIRVVIGSNHWVDERDPQESDESLVEVHKGDAIICLGSIYYGQVANKTKQASALLRAFSTPGYRRQEENQYIAVPWEVAEKYPTEVQRYLGYSVSRPYGGSVEHMEPLDYLKVKGDWSKYIPVDLI</sequence>
<feature type="transmembrane region" description="Helical" evidence="6">
    <location>
        <begin position="142"/>
        <end position="161"/>
    </location>
</feature>
<protein>
    <submittedName>
        <fullName evidence="8">Transporter</fullName>
    </submittedName>
</protein>
<feature type="transmembrane region" description="Helical" evidence="6">
    <location>
        <begin position="369"/>
        <end position="389"/>
    </location>
</feature>
<dbReference type="Gene3D" id="1.20.1720.10">
    <property type="entry name" value="Multidrug resistance protein D"/>
    <property type="match status" value="1"/>
</dbReference>
<dbReference type="PROSITE" id="PS50850">
    <property type="entry name" value="MFS"/>
    <property type="match status" value="1"/>
</dbReference>
<dbReference type="SUPFAM" id="SSF103473">
    <property type="entry name" value="MFS general substrate transporter"/>
    <property type="match status" value="2"/>
</dbReference>
<keyword evidence="4 6" id="KW-0472">Membrane</keyword>
<dbReference type="Gene3D" id="2.60.120.620">
    <property type="entry name" value="q2cbj1_9rhob like domain"/>
    <property type="match status" value="1"/>
</dbReference>
<evidence type="ECO:0000259" key="7">
    <source>
        <dbReference type="PROSITE" id="PS50850"/>
    </source>
</evidence>
<feature type="transmembrane region" description="Helical" evidence="6">
    <location>
        <begin position="173"/>
        <end position="195"/>
    </location>
</feature>
<dbReference type="EMBL" id="JAADYS010001627">
    <property type="protein sequence ID" value="KAF4461929.1"/>
    <property type="molecule type" value="Genomic_DNA"/>
</dbReference>